<dbReference type="PANTHER" id="PTHR43272">
    <property type="entry name" value="LONG-CHAIN-FATTY-ACID--COA LIGASE"/>
    <property type="match status" value="1"/>
</dbReference>
<reference evidence="6" key="1">
    <citation type="journal article" date="2019" name="Int. J. Syst. Evol. Microbiol.">
        <title>The Global Catalogue of Microorganisms (GCM) 10K type strain sequencing project: providing services to taxonomists for standard genome sequencing and annotation.</title>
        <authorList>
            <consortium name="The Broad Institute Genomics Platform"/>
            <consortium name="The Broad Institute Genome Sequencing Center for Infectious Disease"/>
            <person name="Wu L."/>
            <person name="Ma J."/>
        </authorList>
    </citation>
    <scope>NUCLEOTIDE SEQUENCE [LARGE SCALE GENOMIC DNA]</scope>
    <source>
        <strain evidence="6">JCM 31921</strain>
    </source>
</reference>
<evidence type="ECO:0000313" key="6">
    <source>
        <dbReference type="Proteomes" id="UP001501410"/>
    </source>
</evidence>
<comment type="caution">
    <text evidence="5">The sequence shown here is derived from an EMBL/GenBank/DDBJ whole genome shotgun (WGS) entry which is preliminary data.</text>
</comment>
<dbReference type="Gene3D" id="3.40.50.12780">
    <property type="entry name" value="N-terminal domain of ligase-like"/>
    <property type="match status" value="2"/>
</dbReference>
<dbReference type="InterPro" id="IPR000873">
    <property type="entry name" value="AMP-dep_synth/lig_dom"/>
</dbReference>
<dbReference type="PROSITE" id="PS00455">
    <property type="entry name" value="AMP_BINDING"/>
    <property type="match status" value="1"/>
</dbReference>
<evidence type="ECO:0000256" key="1">
    <source>
        <dbReference type="ARBA" id="ARBA00022598"/>
    </source>
</evidence>
<protein>
    <submittedName>
        <fullName evidence="5">AMP-dependent synthetase/ligase</fullName>
    </submittedName>
</protein>
<dbReference type="InterPro" id="IPR020845">
    <property type="entry name" value="AMP-binding_CS"/>
</dbReference>
<dbReference type="Pfam" id="PF23562">
    <property type="entry name" value="AMP-binding_C_3"/>
    <property type="match status" value="1"/>
</dbReference>
<dbReference type="CDD" id="cd05907">
    <property type="entry name" value="VL_LC_FACS_like"/>
    <property type="match status" value="1"/>
</dbReference>
<name>A0ABP8MP31_9BACT</name>
<accession>A0ABP8MP31</accession>
<evidence type="ECO:0000313" key="5">
    <source>
        <dbReference type="EMBL" id="GAA4453640.1"/>
    </source>
</evidence>
<gene>
    <name evidence="5" type="ORF">GCM10023092_14300</name>
</gene>
<evidence type="ECO:0000256" key="3">
    <source>
        <dbReference type="ARBA" id="ARBA00023098"/>
    </source>
</evidence>
<proteinExistence type="predicted"/>
<keyword evidence="6" id="KW-1185">Reference proteome</keyword>
<organism evidence="5 6">
    <name type="scientific">Rurimicrobium arvi</name>
    <dbReference type="NCBI Taxonomy" id="2049916"/>
    <lineage>
        <taxon>Bacteria</taxon>
        <taxon>Pseudomonadati</taxon>
        <taxon>Bacteroidota</taxon>
        <taxon>Chitinophagia</taxon>
        <taxon>Chitinophagales</taxon>
        <taxon>Chitinophagaceae</taxon>
        <taxon>Rurimicrobium</taxon>
    </lineage>
</organism>
<keyword evidence="3" id="KW-0443">Lipid metabolism</keyword>
<evidence type="ECO:0000259" key="4">
    <source>
        <dbReference type="Pfam" id="PF00501"/>
    </source>
</evidence>
<dbReference type="RefSeq" id="WP_344824604.1">
    <property type="nucleotide sequence ID" value="NZ_BAABEZ010000022.1"/>
</dbReference>
<dbReference type="PANTHER" id="PTHR43272:SF32">
    <property type="entry name" value="AMP-DEPENDENT SYNTHETASE_LIGASE DOMAIN-CONTAINING PROTEIN"/>
    <property type="match status" value="1"/>
</dbReference>
<dbReference type="InterPro" id="IPR042099">
    <property type="entry name" value="ANL_N_sf"/>
</dbReference>
<dbReference type="SUPFAM" id="SSF56801">
    <property type="entry name" value="Acetyl-CoA synthetase-like"/>
    <property type="match status" value="1"/>
</dbReference>
<dbReference type="Pfam" id="PF00501">
    <property type="entry name" value="AMP-binding"/>
    <property type="match status" value="1"/>
</dbReference>
<dbReference type="Proteomes" id="UP001501410">
    <property type="component" value="Unassembled WGS sequence"/>
</dbReference>
<keyword evidence="1" id="KW-0436">Ligase</keyword>
<sequence length="591" mass="66372">MVPTRVFDILDHLKEYAPGQDILNAKRNKQWVPVSLESFYQQVQYVSSALLANGYRTGDKVGIMSANLPEWNFVDYGSQQLGMPNVPIYPTIGADDLVYILNHSEIRILFTSDQSVVQKVRSVQTSLRYLRDIVCFSDVPGTISFAAFLEQGKAAYDPDQIAVLRNGVLPDDMFTLLYTSGTTGNPKGVMLSHRNILSNLEACKDIAPFRTSWRALSFLPLNHIYERFLNTLYLFHGVRIFYSESVETIGENAKEIQPQIFVAVPRVLERVLEKIMNAGEQLHGLKKKIFDWSLDLAARYELNGANGPLYEIQRKLADRLVFRKWRAAVGGKMEAIVSGGAALNPRLERIFTCAGLPLLQGYGMTESCVVIAVNRWEQQDRHFGTVGIVVENSEVRIDPEDGEILFRGPSVMLGYYKDEAATREAIDAAGWLHTGDVGTLVDGRFLKITDRKKEIFKNSAGKYIAPVAIENRLKESKYIEQVMVIGEGQKFASALIVVSADYFRDLFVKENIPWPVEGFEENELVKKTIAAHVQAVNAHLGPHEQIKRYRLLGNPWTVNGGEITPKLSLRRKIIAGKYQALIAEIFPAGNQ</sequence>
<evidence type="ECO:0000256" key="2">
    <source>
        <dbReference type="ARBA" id="ARBA00022832"/>
    </source>
</evidence>
<feature type="domain" description="AMP-dependent synthetase/ligase" evidence="4">
    <location>
        <begin position="31"/>
        <end position="416"/>
    </location>
</feature>
<dbReference type="EMBL" id="BAABEZ010000022">
    <property type="protein sequence ID" value="GAA4453640.1"/>
    <property type="molecule type" value="Genomic_DNA"/>
</dbReference>
<keyword evidence="2" id="KW-0276">Fatty acid metabolism</keyword>